<feature type="repeat" description="WD" evidence="11">
    <location>
        <begin position="258"/>
        <end position="300"/>
    </location>
</feature>
<gene>
    <name evidence="13" type="primary">CDC40</name>
    <name evidence="13" type="ORF">Ciccas_008379</name>
</gene>
<dbReference type="FunFam" id="2.130.10.10:FF:000034">
    <property type="entry name" value="Pre-mRNA-processing factor 17, putative"/>
    <property type="match status" value="1"/>
</dbReference>
<dbReference type="Proteomes" id="UP001626550">
    <property type="component" value="Unassembled WGS sequence"/>
</dbReference>
<evidence type="ECO:0000256" key="8">
    <source>
        <dbReference type="ARBA" id="ARBA00068146"/>
    </source>
</evidence>
<keyword evidence="5" id="KW-0677">Repeat</keyword>
<evidence type="ECO:0000256" key="4">
    <source>
        <dbReference type="ARBA" id="ARBA00022728"/>
    </source>
</evidence>
<protein>
    <recommendedName>
        <fullName evidence="8">Pre-mRNA-processing factor 17</fullName>
    </recommendedName>
    <alternativeName>
        <fullName evidence="10">Cell division cycle 40 homolog</fullName>
    </alternativeName>
    <alternativeName>
        <fullName evidence="9">PRP17 homolog</fullName>
    </alternativeName>
</protein>
<feature type="region of interest" description="Disordered" evidence="12">
    <location>
        <begin position="1"/>
        <end position="21"/>
    </location>
</feature>
<dbReference type="InterPro" id="IPR015943">
    <property type="entry name" value="WD40/YVTN_repeat-like_dom_sf"/>
</dbReference>
<comment type="subcellular location">
    <subcellularLocation>
        <location evidence="1">Nucleus</location>
    </subcellularLocation>
</comment>
<feature type="repeat" description="WD" evidence="11">
    <location>
        <begin position="302"/>
        <end position="343"/>
    </location>
</feature>
<dbReference type="PROSITE" id="PS50082">
    <property type="entry name" value="WD_REPEATS_2"/>
    <property type="match status" value="4"/>
</dbReference>
<dbReference type="InterPro" id="IPR001680">
    <property type="entry name" value="WD40_rpt"/>
</dbReference>
<evidence type="ECO:0000256" key="7">
    <source>
        <dbReference type="ARBA" id="ARBA00023242"/>
    </source>
</evidence>
<evidence type="ECO:0000256" key="12">
    <source>
        <dbReference type="SAM" id="MobiDB-lite"/>
    </source>
</evidence>
<dbReference type="PROSITE" id="PS00678">
    <property type="entry name" value="WD_REPEATS_1"/>
    <property type="match status" value="1"/>
</dbReference>
<dbReference type="EMBL" id="JBJKFK010001462">
    <property type="protein sequence ID" value="KAL3313024.1"/>
    <property type="molecule type" value="Genomic_DNA"/>
</dbReference>
<dbReference type="InterPro" id="IPR020472">
    <property type="entry name" value="WD40_PAC1"/>
</dbReference>
<keyword evidence="14" id="KW-1185">Reference proteome</keyword>
<reference evidence="13 14" key="1">
    <citation type="submission" date="2024-11" db="EMBL/GenBank/DDBJ databases">
        <title>Adaptive evolution of stress response genes in parasites aligns with host niche diversity.</title>
        <authorList>
            <person name="Hahn C."/>
            <person name="Resl P."/>
        </authorList>
    </citation>
    <scope>NUCLEOTIDE SEQUENCE [LARGE SCALE GENOMIC DNA]</scope>
    <source>
        <strain evidence="13">EGGRZ-B1_66</strain>
        <tissue evidence="13">Body</tissue>
    </source>
</reference>
<evidence type="ECO:0000256" key="3">
    <source>
        <dbReference type="ARBA" id="ARBA00022664"/>
    </source>
</evidence>
<proteinExistence type="predicted"/>
<evidence type="ECO:0000256" key="2">
    <source>
        <dbReference type="ARBA" id="ARBA00022574"/>
    </source>
</evidence>
<dbReference type="InterPro" id="IPR032847">
    <property type="entry name" value="PRPF17"/>
</dbReference>
<dbReference type="PROSITE" id="PS50294">
    <property type="entry name" value="WD_REPEATS_REGION"/>
    <property type="match status" value="3"/>
</dbReference>
<evidence type="ECO:0000256" key="11">
    <source>
        <dbReference type="PROSITE-ProRule" id="PRU00221"/>
    </source>
</evidence>
<dbReference type="PANTHER" id="PTHR43979">
    <property type="entry name" value="PRE-MRNA-PROCESSING FACTOR 17"/>
    <property type="match status" value="1"/>
</dbReference>
<dbReference type="Pfam" id="PF00400">
    <property type="entry name" value="WD40"/>
    <property type="match status" value="5"/>
</dbReference>
<evidence type="ECO:0000313" key="14">
    <source>
        <dbReference type="Proteomes" id="UP001626550"/>
    </source>
</evidence>
<keyword evidence="4" id="KW-0747">Spliceosome</keyword>
<dbReference type="GO" id="GO:0005681">
    <property type="term" value="C:spliceosomal complex"/>
    <property type="evidence" value="ECO:0007669"/>
    <property type="project" value="UniProtKB-KW"/>
</dbReference>
<comment type="caution">
    <text evidence="13">The sequence shown here is derived from an EMBL/GenBank/DDBJ whole genome shotgun (WGS) entry which is preliminary data.</text>
</comment>
<feature type="repeat" description="WD" evidence="11">
    <location>
        <begin position="520"/>
        <end position="553"/>
    </location>
</feature>
<dbReference type="PANTHER" id="PTHR43979:SF1">
    <property type="entry name" value="PRE-MRNA-PROCESSING FACTOR 17"/>
    <property type="match status" value="1"/>
</dbReference>
<feature type="repeat" description="WD" evidence="11">
    <location>
        <begin position="388"/>
        <end position="420"/>
    </location>
</feature>
<evidence type="ECO:0000256" key="5">
    <source>
        <dbReference type="ARBA" id="ARBA00022737"/>
    </source>
</evidence>
<dbReference type="CDD" id="cd00200">
    <property type="entry name" value="WD40"/>
    <property type="match status" value="1"/>
</dbReference>
<evidence type="ECO:0000256" key="10">
    <source>
        <dbReference type="ARBA" id="ARBA00076678"/>
    </source>
</evidence>
<evidence type="ECO:0000256" key="6">
    <source>
        <dbReference type="ARBA" id="ARBA00023187"/>
    </source>
</evidence>
<dbReference type="SUPFAM" id="SSF50978">
    <property type="entry name" value="WD40 repeat-like"/>
    <property type="match status" value="1"/>
</dbReference>
<dbReference type="GO" id="GO:0000398">
    <property type="term" value="P:mRNA splicing, via spliceosome"/>
    <property type="evidence" value="ECO:0007669"/>
    <property type="project" value="UniProtKB-ARBA"/>
</dbReference>
<accession>A0ABD2Q090</accession>
<dbReference type="InterPro" id="IPR019775">
    <property type="entry name" value="WD40_repeat_CS"/>
</dbReference>
<keyword evidence="2 11" id="KW-0853">WD repeat</keyword>
<dbReference type="AlphaFoldDB" id="A0ABD2Q090"/>
<sequence>MASLVNYEASSESDDEGPKLGQGLLKSQFIKSVVAAPAVNHKDEALGLIPVDSQCRELIHNPRYEELYAPIAGPKHPFKSDKQLAPKNTLTGFVEDTHLNEFLFETQRRTFESRGYSIDPNEKDKVIGDLDSHAFHDGKTIFEKTSKAPKRKREYNWNAEDEDFTGPWAKFKDEQTVSVPSAEDQVYLDAYLSKKAVKNKRTEEAPIDERTVLHIPDPNDYQGRSFLYPPHDIDGVNFRETSAPPRCYLPKKLIHEWNQAHARGVAVTQLFPKSGHLMLSGGMDSKIKLWELYHERRLVRTYLGHRQAIRDLSFNTSGSQFLSASFDRFVKQWDTETGKCIGQFNLKKVAFSVKFNPDEDKQHLFLAGCADKKILCYDTRSGEVVQCYDRHLGAVNTVTFVDNNRRFVSTSDDKSLRVWEWDIPVDFKYIADPSMHSMPAVRLSPNGKFLLCQSLDNQINVLNVFAGFKRMRNKSFRGHMVSGYACTMDFSPDLRYICSGDGDGYCTIWQWKSCRMVHRWKAHEGVCINTFWLPHETSKVLTAGWDGNIKLWD</sequence>
<dbReference type="PRINTS" id="PR00320">
    <property type="entry name" value="GPROTEINBRPT"/>
</dbReference>
<evidence type="ECO:0000313" key="13">
    <source>
        <dbReference type="EMBL" id="KAL3313024.1"/>
    </source>
</evidence>
<name>A0ABD2Q090_9PLAT</name>
<evidence type="ECO:0000256" key="9">
    <source>
        <dbReference type="ARBA" id="ARBA00075265"/>
    </source>
</evidence>
<organism evidence="13 14">
    <name type="scientific">Cichlidogyrus casuarinus</name>
    <dbReference type="NCBI Taxonomy" id="1844966"/>
    <lineage>
        <taxon>Eukaryota</taxon>
        <taxon>Metazoa</taxon>
        <taxon>Spiralia</taxon>
        <taxon>Lophotrochozoa</taxon>
        <taxon>Platyhelminthes</taxon>
        <taxon>Monogenea</taxon>
        <taxon>Monopisthocotylea</taxon>
        <taxon>Dactylogyridea</taxon>
        <taxon>Ancyrocephalidae</taxon>
        <taxon>Cichlidogyrus</taxon>
    </lineage>
</organism>
<dbReference type="SMART" id="SM00320">
    <property type="entry name" value="WD40"/>
    <property type="match status" value="7"/>
</dbReference>
<evidence type="ECO:0000256" key="1">
    <source>
        <dbReference type="ARBA" id="ARBA00004123"/>
    </source>
</evidence>
<dbReference type="Gene3D" id="2.130.10.10">
    <property type="entry name" value="YVTN repeat-like/Quinoprotein amine dehydrogenase"/>
    <property type="match status" value="1"/>
</dbReference>
<keyword evidence="3" id="KW-0507">mRNA processing</keyword>
<keyword evidence="7" id="KW-0539">Nucleus</keyword>
<keyword evidence="6" id="KW-0508">mRNA splicing</keyword>
<dbReference type="InterPro" id="IPR036322">
    <property type="entry name" value="WD40_repeat_dom_sf"/>
</dbReference>